<sequence length="318" mass="35637">MIATKANCYRYLSSRNIRTFLIQISKNHSTFLNKDSVVVEKRTRGIRLIGLNRPEKRNAINSTVANKLRIAIEEFENDNDYSVAILHGFGGSFCAGLDLEEIADSPAEELGNLVKPIFESTEQMFCSKPVIAAIDGYAVAEGFELALWCDLRVIETDAIIGFFCRRFGVPLINGSSIRLSKMIGYSRALDLILTGRGINGKEAFEMGLANRLVPVGTALGQAFNLAQSLVKFPQECLRVDRRSLYYATFQAKTLEEASKFEIENAAEIIKDNLIKVNAQRFREGVGKHGKFVLDKVNHEVDITLVFVELKRKKSYLKN</sequence>
<dbReference type="Pfam" id="PF00378">
    <property type="entry name" value="ECH_1"/>
    <property type="match status" value="1"/>
</dbReference>
<dbReference type="PANTHER" id="PTHR43802:SF1">
    <property type="entry name" value="IP11341P-RELATED"/>
    <property type="match status" value="1"/>
</dbReference>
<dbReference type="CDD" id="cd06558">
    <property type="entry name" value="crotonase-like"/>
    <property type="match status" value="1"/>
</dbReference>
<dbReference type="SUPFAM" id="SSF52096">
    <property type="entry name" value="ClpP/crotonase"/>
    <property type="match status" value="1"/>
</dbReference>
<name>A0A132A7R0_SARSC</name>
<evidence type="ECO:0000313" key="3">
    <source>
        <dbReference type="Proteomes" id="UP000616769"/>
    </source>
</evidence>
<dbReference type="Gene3D" id="3.90.226.10">
    <property type="entry name" value="2-enoyl-CoA Hydratase, Chain A, domain 1"/>
    <property type="match status" value="1"/>
</dbReference>
<dbReference type="Proteomes" id="UP000616769">
    <property type="component" value="Unassembled WGS sequence"/>
</dbReference>
<organism evidence="2 3">
    <name type="scientific">Sarcoptes scabiei</name>
    <name type="common">Itch mite</name>
    <name type="synonym">Acarus scabiei</name>
    <dbReference type="NCBI Taxonomy" id="52283"/>
    <lineage>
        <taxon>Eukaryota</taxon>
        <taxon>Metazoa</taxon>
        <taxon>Ecdysozoa</taxon>
        <taxon>Arthropoda</taxon>
        <taxon>Chelicerata</taxon>
        <taxon>Arachnida</taxon>
        <taxon>Acari</taxon>
        <taxon>Acariformes</taxon>
        <taxon>Sarcoptiformes</taxon>
        <taxon>Astigmata</taxon>
        <taxon>Psoroptidia</taxon>
        <taxon>Sarcoptoidea</taxon>
        <taxon>Sarcoptidae</taxon>
        <taxon>Sarcoptinae</taxon>
        <taxon>Sarcoptes</taxon>
    </lineage>
</organism>
<protein>
    <submittedName>
        <fullName evidence="2">3-hydroxypropionyl-coenzyme A dehydratase-like protein</fullName>
    </submittedName>
</protein>
<dbReference type="InterPro" id="IPR029045">
    <property type="entry name" value="ClpP/crotonase-like_dom_sf"/>
</dbReference>
<dbReference type="AlphaFoldDB" id="A0A132A7R0"/>
<dbReference type="Gene3D" id="1.10.287.2460">
    <property type="match status" value="1"/>
</dbReference>
<dbReference type="EMBL" id="JXLN01011022">
    <property type="protein sequence ID" value="KPM06675.1"/>
    <property type="molecule type" value="Genomic_DNA"/>
</dbReference>
<reference evidence="2 3" key="1">
    <citation type="journal article" date="2015" name="Parasit. Vectors">
        <title>Draft genome of the scabies mite.</title>
        <authorList>
            <person name="Rider S.D.Jr."/>
            <person name="Morgan M.S."/>
            <person name="Arlian L.G."/>
        </authorList>
    </citation>
    <scope>NUCLEOTIDE SEQUENCE [LARGE SCALE GENOMIC DNA]</scope>
    <source>
        <strain evidence="2">Arlian Lab</strain>
    </source>
</reference>
<comment type="caution">
    <text evidence="2">The sequence shown here is derived from an EMBL/GenBank/DDBJ whole genome shotgun (WGS) entry which is preliminary data.</text>
</comment>
<dbReference type="NCBIfam" id="NF006108">
    <property type="entry name" value="PRK08259.1"/>
    <property type="match status" value="1"/>
</dbReference>
<accession>A0A132A7R0</accession>
<dbReference type="VEuPathDB" id="VectorBase:SSCA005076"/>
<comment type="similarity">
    <text evidence="1">Belongs to the enoyl-CoA hydratase/isomerase family.</text>
</comment>
<dbReference type="OrthoDB" id="448450at2759"/>
<evidence type="ECO:0000313" key="2">
    <source>
        <dbReference type="EMBL" id="KPM06675.1"/>
    </source>
</evidence>
<dbReference type="InterPro" id="IPR001753">
    <property type="entry name" value="Enoyl-CoA_hydra/iso"/>
</dbReference>
<proteinExistence type="inferred from homology"/>
<dbReference type="PANTHER" id="PTHR43802">
    <property type="entry name" value="ENOYL-COA HYDRATASE"/>
    <property type="match status" value="1"/>
</dbReference>
<gene>
    <name evidence="2" type="ORF">QR98_0051530</name>
</gene>
<evidence type="ECO:0000256" key="1">
    <source>
        <dbReference type="ARBA" id="ARBA00005254"/>
    </source>
</evidence>